<proteinExistence type="predicted"/>
<dbReference type="AlphaFoldDB" id="A0A4Y9LIE6"/>
<feature type="region of interest" description="Disordered" evidence="1">
    <location>
        <begin position="18"/>
        <end position="40"/>
    </location>
</feature>
<gene>
    <name evidence="2" type="ORF">E4K66_01830</name>
</gene>
<dbReference type="EMBL" id="SPQU01000001">
    <property type="protein sequence ID" value="TFV42749.1"/>
    <property type="molecule type" value="Genomic_DNA"/>
</dbReference>
<reference evidence="2 3" key="1">
    <citation type="submission" date="2019-03" db="EMBL/GenBank/DDBJ databases">
        <title>Bradyrhizobium strains diversity isolated from Chamaecrista fasciculata.</title>
        <authorList>
            <person name="Urquiaga M.C.O."/>
            <person name="Hungria M."/>
            <person name="Delamuta J.R.M."/>
        </authorList>
    </citation>
    <scope>NUCLEOTIDE SEQUENCE [LARGE SCALE GENOMIC DNA]</scope>
    <source>
        <strain evidence="2 3">CNPSo 3424</strain>
    </source>
</reference>
<evidence type="ECO:0000313" key="2">
    <source>
        <dbReference type="EMBL" id="TFV42749.1"/>
    </source>
</evidence>
<sequence length="78" mass="8231">MGGPPGESLARERLRQQTLRPQNGSLHCKAQSCATGRPQHASPCDVNDMYAGATLFSPVGTIANLHENNGTNDARAGE</sequence>
<comment type="caution">
    <text evidence="2">The sequence shown here is derived from an EMBL/GenBank/DDBJ whole genome shotgun (WGS) entry which is preliminary data.</text>
</comment>
<keyword evidence="3" id="KW-1185">Reference proteome</keyword>
<protein>
    <submittedName>
        <fullName evidence="2">Uncharacterized protein</fullName>
    </submittedName>
</protein>
<evidence type="ECO:0000256" key="1">
    <source>
        <dbReference type="SAM" id="MobiDB-lite"/>
    </source>
</evidence>
<name>A0A4Y9LIE6_9BRAD</name>
<organism evidence="2 3">
    <name type="scientific">Bradyrhizobium frederickii</name>
    <dbReference type="NCBI Taxonomy" id="2560054"/>
    <lineage>
        <taxon>Bacteria</taxon>
        <taxon>Pseudomonadati</taxon>
        <taxon>Pseudomonadota</taxon>
        <taxon>Alphaproteobacteria</taxon>
        <taxon>Hyphomicrobiales</taxon>
        <taxon>Nitrobacteraceae</taxon>
        <taxon>Bradyrhizobium</taxon>
    </lineage>
</organism>
<evidence type="ECO:0000313" key="3">
    <source>
        <dbReference type="Proteomes" id="UP000298225"/>
    </source>
</evidence>
<dbReference type="Proteomes" id="UP000298225">
    <property type="component" value="Unassembled WGS sequence"/>
</dbReference>
<dbReference type="OrthoDB" id="8245757at2"/>
<accession>A0A4Y9LIE6</accession>